<dbReference type="KEGG" id="bdw:94337316"/>
<gene>
    <name evidence="4" type="ORF">BdWA1_003019</name>
</gene>
<dbReference type="InterPro" id="IPR025605">
    <property type="entry name" value="OST-HTH/LOTUS_dom"/>
</dbReference>
<accession>A0AAD9PJ49</accession>
<feature type="domain" description="OST-HTH associated" evidence="3">
    <location>
        <begin position="180"/>
        <end position="235"/>
    </location>
</feature>
<keyword evidence="5" id="KW-1185">Reference proteome</keyword>
<evidence type="ECO:0000259" key="2">
    <source>
        <dbReference type="Pfam" id="PF12872"/>
    </source>
</evidence>
<dbReference type="Gene3D" id="3.30.420.610">
    <property type="entry name" value="LOTUS domain-like"/>
    <property type="match status" value="1"/>
</dbReference>
<dbReference type="InterPro" id="IPR041966">
    <property type="entry name" value="LOTUS-like"/>
</dbReference>
<evidence type="ECO:0000259" key="3">
    <source>
        <dbReference type="Pfam" id="PF14418"/>
    </source>
</evidence>
<dbReference type="RefSeq" id="XP_067802186.1">
    <property type="nucleotide sequence ID" value="XM_067948035.1"/>
</dbReference>
<feature type="compositionally biased region" description="Polar residues" evidence="1">
    <location>
        <begin position="32"/>
        <end position="45"/>
    </location>
</feature>
<dbReference type="InterPro" id="IPR025677">
    <property type="entry name" value="OST-HTH-assoc_dom"/>
</dbReference>
<feature type="region of interest" description="Disordered" evidence="1">
    <location>
        <begin position="1"/>
        <end position="25"/>
    </location>
</feature>
<evidence type="ECO:0000256" key="1">
    <source>
        <dbReference type="SAM" id="MobiDB-lite"/>
    </source>
</evidence>
<reference evidence="4" key="1">
    <citation type="journal article" date="2023" name="Nat. Microbiol.">
        <title>Babesia duncani multi-omics identifies virulence factors and drug targets.</title>
        <authorList>
            <person name="Singh P."/>
            <person name="Lonardi S."/>
            <person name="Liang Q."/>
            <person name="Vydyam P."/>
            <person name="Khabirova E."/>
            <person name="Fang T."/>
            <person name="Gihaz S."/>
            <person name="Thekkiniath J."/>
            <person name="Munshi M."/>
            <person name="Abel S."/>
            <person name="Ciampossin L."/>
            <person name="Batugedara G."/>
            <person name="Gupta M."/>
            <person name="Lu X.M."/>
            <person name="Lenz T."/>
            <person name="Chakravarty S."/>
            <person name="Cornillot E."/>
            <person name="Hu Y."/>
            <person name="Ma W."/>
            <person name="Gonzalez L.M."/>
            <person name="Sanchez S."/>
            <person name="Estrada K."/>
            <person name="Sanchez-Flores A."/>
            <person name="Montero E."/>
            <person name="Harb O.S."/>
            <person name="Le Roch K.G."/>
            <person name="Mamoun C.B."/>
        </authorList>
    </citation>
    <scope>NUCLEOTIDE SEQUENCE</scope>
    <source>
        <strain evidence="4">WA1</strain>
    </source>
</reference>
<dbReference type="Pfam" id="PF12872">
    <property type="entry name" value="OST-HTH"/>
    <property type="match status" value="1"/>
</dbReference>
<dbReference type="GeneID" id="94337316"/>
<feature type="region of interest" description="Disordered" evidence="1">
    <location>
        <begin position="32"/>
        <end position="51"/>
    </location>
</feature>
<dbReference type="EMBL" id="JALLKP010000004">
    <property type="protein sequence ID" value="KAK2195343.1"/>
    <property type="molecule type" value="Genomic_DNA"/>
</dbReference>
<dbReference type="Pfam" id="PF14418">
    <property type="entry name" value="OHA"/>
    <property type="match status" value="1"/>
</dbReference>
<organism evidence="4 5">
    <name type="scientific">Babesia duncani</name>
    <dbReference type="NCBI Taxonomy" id="323732"/>
    <lineage>
        <taxon>Eukaryota</taxon>
        <taxon>Sar</taxon>
        <taxon>Alveolata</taxon>
        <taxon>Apicomplexa</taxon>
        <taxon>Aconoidasida</taxon>
        <taxon>Piroplasmida</taxon>
        <taxon>Babesiidae</taxon>
        <taxon>Babesia</taxon>
    </lineage>
</organism>
<feature type="domain" description="HTH OST-type" evidence="2">
    <location>
        <begin position="281"/>
        <end position="317"/>
    </location>
</feature>
<protein>
    <submittedName>
        <fullName evidence="4">Bifunctional OST-HTH associated domain/LOTUS-like domain/OST-HTH-LOTUS domain</fullName>
    </submittedName>
</protein>
<proteinExistence type="predicted"/>
<dbReference type="AlphaFoldDB" id="A0AAD9PJ49"/>
<sequence>MVRVFGGKSASTARPALKSQMSNGCRLNTCDSNRSTNCSNSSEGSRNGWGDKRLQNLGPELQEELNAIHDVIVDLYKERIVPSVHEIRRKLHRNRLSLIDGHKLLKICQEDPQKRFEMVNLINDKGSDVQRSWAIALVGKDINDFQNDALDIFNIETIFKYAIEISACSTSGPHDIYAIGGRHLFAEYLQQNGPNNFRRMPLGHIVRIVQAAIDLKILVYRENNLVPVASSLAAARGLTLRMESADSQSFQQRRRMVSEYKRNIVFLLEDRLRKKGDRHCEAPLSLCKLPTVYRQRFGKDLDYTAAGYDKLADLLRKEVPECKVVAHQCLLLDFNSQDEVGPAPDVNQSKDLEEQQVQILQEVTRPQAVVSYPLACGITNNESCRTIWSKLPTNTTQV</sequence>
<dbReference type="Proteomes" id="UP001214638">
    <property type="component" value="Unassembled WGS sequence"/>
</dbReference>
<name>A0AAD9PJ49_9APIC</name>
<comment type="caution">
    <text evidence="4">The sequence shown here is derived from an EMBL/GenBank/DDBJ whole genome shotgun (WGS) entry which is preliminary data.</text>
</comment>
<evidence type="ECO:0000313" key="5">
    <source>
        <dbReference type="Proteomes" id="UP001214638"/>
    </source>
</evidence>
<evidence type="ECO:0000313" key="4">
    <source>
        <dbReference type="EMBL" id="KAK2195343.1"/>
    </source>
</evidence>